<keyword evidence="1" id="KW-0812">Transmembrane</keyword>
<keyword evidence="1" id="KW-1133">Transmembrane helix</keyword>
<reference evidence="3 7" key="3">
    <citation type="submission" date="2019-07" db="EMBL/GenBank/DDBJ databases">
        <title>Whole genome shotgun sequence of Acetobacter cibinongensis NBRC 16605.</title>
        <authorList>
            <person name="Hosoyama A."/>
            <person name="Uohara A."/>
            <person name="Ohji S."/>
            <person name="Ichikawa N."/>
        </authorList>
    </citation>
    <scope>NUCLEOTIDE SEQUENCE [LARGE SCALE GENOMIC DNA]</scope>
    <source>
        <strain evidence="3 7">NBRC 16605</strain>
    </source>
</reference>
<keyword evidence="1" id="KW-0472">Membrane</keyword>
<evidence type="ECO:0000313" key="7">
    <source>
        <dbReference type="Proteomes" id="UP000321891"/>
    </source>
</evidence>
<dbReference type="STRING" id="1231339.Abci_001_064"/>
<dbReference type="Proteomes" id="UP000196086">
    <property type="component" value="Unassembled WGS sequence"/>
</dbReference>
<gene>
    <name evidence="2" type="ORF">Abci_001_064</name>
    <name evidence="3" type="ORF">ACI01nite_15140</name>
    <name evidence="4" type="ORF">HK14_04335</name>
</gene>
<dbReference type="EMBL" id="BJVU01000005">
    <property type="protein sequence ID" value="GEL58912.1"/>
    <property type="molecule type" value="Genomic_DNA"/>
</dbReference>
<feature type="transmembrane region" description="Helical" evidence="1">
    <location>
        <begin position="6"/>
        <end position="25"/>
    </location>
</feature>
<dbReference type="RefSeq" id="WP_048837151.1">
    <property type="nucleotide sequence ID" value="NZ_BAMV01000001.1"/>
</dbReference>
<dbReference type="Proteomes" id="UP000032671">
    <property type="component" value="Unassembled WGS sequence"/>
</dbReference>
<feature type="transmembrane region" description="Helical" evidence="1">
    <location>
        <begin position="63"/>
        <end position="86"/>
    </location>
</feature>
<dbReference type="AlphaFoldDB" id="A0A1Z5YZ17"/>
<reference evidence="4 6" key="2">
    <citation type="submission" date="2014-06" db="EMBL/GenBank/DDBJ databases">
        <authorList>
            <person name="Ju J."/>
            <person name="Zhang J."/>
        </authorList>
    </citation>
    <scope>NUCLEOTIDE SEQUENCE [LARGE SCALE GENOMIC DNA]</scope>
    <source>
        <strain evidence="4 6">DsW_47</strain>
    </source>
</reference>
<protein>
    <submittedName>
        <fullName evidence="4">Uncharacterized protein</fullName>
    </submittedName>
</protein>
<name>A0A1Z5YZ17_9PROT</name>
<evidence type="ECO:0000313" key="5">
    <source>
        <dbReference type="Proteomes" id="UP000032671"/>
    </source>
</evidence>
<comment type="caution">
    <text evidence="4">The sequence shown here is derived from an EMBL/GenBank/DDBJ whole genome shotgun (WGS) entry which is preliminary data.</text>
</comment>
<dbReference type="EMBL" id="BAMV01000001">
    <property type="protein sequence ID" value="GAN59048.1"/>
    <property type="molecule type" value="Genomic_DNA"/>
</dbReference>
<evidence type="ECO:0000256" key="1">
    <source>
        <dbReference type="SAM" id="Phobius"/>
    </source>
</evidence>
<proteinExistence type="predicted"/>
<sequence length="94" mass="9799">MSDIAALFMGYSCTAVAIGLLYTTSPNQRLLAAPSPLRLSAPIALILWSLGLVFLYAPLGGVIAVLCSIATAIIVATLLPLFMALCRTYAGGRI</sequence>
<reference evidence="2 5" key="1">
    <citation type="submission" date="2012-11" db="EMBL/GenBank/DDBJ databases">
        <title>Whole genome sequence of Acetobacter cibinongensis 4H-1.</title>
        <authorList>
            <person name="Azuma Y."/>
            <person name="Higashiura N."/>
            <person name="Hirakawa H."/>
            <person name="Matsushita K."/>
        </authorList>
    </citation>
    <scope>NUCLEOTIDE SEQUENCE [LARGE SCALE GENOMIC DNA]</scope>
    <source>
        <strain evidence="2 5">4H-1</strain>
    </source>
</reference>
<accession>A0A1Z5YZ17</accession>
<evidence type="ECO:0000313" key="2">
    <source>
        <dbReference type="EMBL" id="GAN59048.1"/>
    </source>
</evidence>
<keyword evidence="7" id="KW-1185">Reference proteome</keyword>
<evidence type="ECO:0000313" key="6">
    <source>
        <dbReference type="Proteomes" id="UP000196086"/>
    </source>
</evidence>
<evidence type="ECO:0000313" key="4">
    <source>
        <dbReference type="EMBL" id="OUJ04516.1"/>
    </source>
</evidence>
<dbReference type="Proteomes" id="UP000321891">
    <property type="component" value="Unassembled WGS sequence"/>
</dbReference>
<dbReference type="EMBL" id="JOMQ01000002">
    <property type="protein sequence ID" value="OUJ04516.1"/>
    <property type="molecule type" value="Genomic_DNA"/>
</dbReference>
<accession>A0A0D6N0F2</accession>
<feature type="transmembrane region" description="Helical" evidence="1">
    <location>
        <begin position="37"/>
        <end position="57"/>
    </location>
</feature>
<evidence type="ECO:0000313" key="3">
    <source>
        <dbReference type="EMBL" id="GEL58912.1"/>
    </source>
</evidence>
<organism evidence="4 6">
    <name type="scientific">Acetobacter cibinongensis</name>
    <dbReference type="NCBI Taxonomy" id="146475"/>
    <lineage>
        <taxon>Bacteria</taxon>
        <taxon>Pseudomonadati</taxon>
        <taxon>Pseudomonadota</taxon>
        <taxon>Alphaproteobacteria</taxon>
        <taxon>Acetobacterales</taxon>
        <taxon>Acetobacteraceae</taxon>
        <taxon>Acetobacter</taxon>
    </lineage>
</organism>